<feature type="region of interest" description="Disordered" evidence="1">
    <location>
        <begin position="1"/>
        <end position="44"/>
    </location>
</feature>
<feature type="compositionally biased region" description="Polar residues" evidence="1">
    <location>
        <begin position="112"/>
        <end position="125"/>
    </location>
</feature>
<evidence type="ECO:0000313" key="3">
    <source>
        <dbReference type="RefSeq" id="XP_017779287.1"/>
    </source>
</evidence>
<accession>A0ABM1MXI7</accession>
<dbReference type="GeneID" id="108564699"/>
<reference evidence="3" key="1">
    <citation type="submission" date="2025-08" db="UniProtKB">
        <authorList>
            <consortium name="RefSeq"/>
        </authorList>
    </citation>
    <scope>IDENTIFICATION</scope>
    <source>
        <tissue evidence="3">Whole Larva</tissue>
    </source>
</reference>
<evidence type="ECO:0000313" key="2">
    <source>
        <dbReference type="Proteomes" id="UP000695000"/>
    </source>
</evidence>
<name>A0ABM1MXI7_NICVS</name>
<keyword evidence="2" id="KW-1185">Reference proteome</keyword>
<gene>
    <name evidence="3" type="primary">LOC108564699</name>
</gene>
<feature type="region of interest" description="Disordered" evidence="1">
    <location>
        <begin position="97"/>
        <end position="125"/>
    </location>
</feature>
<proteinExistence type="predicted"/>
<evidence type="ECO:0000256" key="1">
    <source>
        <dbReference type="SAM" id="MobiDB-lite"/>
    </source>
</evidence>
<dbReference type="RefSeq" id="XP_017779287.1">
    <property type="nucleotide sequence ID" value="XM_017923798.1"/>
</dbReference>
<organism evidence="2 3">
    <name type="scientific">Nicrophorus vespilloides</name>
    <name type="common">Boreal carrion beetle</name>
    <dbReference type="NCBI Taxonomy" id="110193"/>
    <lineage>
        <taxon>Eukaryota</taxon>
        <taxon>Metazoa</taxon>
        <taxon>Ecdysozoa</taxon>
        <taxon>Arthropoda</taxon>
        <taxon>Hexapoda</taxon>
        <taxon>Insecta</taxon>
        <taxon>Pterygota</taxon>
        <taxon>Neoptera</taxon>
        <taxon>Endopterygota</taxon>
        <taxon>Coleoptera</taxon>
        <taxon>Polyphaga</taxon>
        <taxon>Staphyliniformia</taxon>
        <taxon>Silphidae</taxon>
        <taxon>Nicrophorinae</taxon>
        <taxon>Nicrophorus</taxon>
    </lineage>
</organism>
<protein>
    <submittedName>
        <fullName evidence="3">Uncharacterized protein LOC108564699</fullName>
    </submittedName>
</protein>
<sequence>MDDEHPLQKRVYNSTKNSSKFHRNISLHNVELSKNKKKSGSLSDKQLQRLCDELNASRKLPDLSFGNATLNDFLRRSSRLRKPTKLKDIMYIQRVESSTSGKKSTTRKRMTISQTHSNASVLQRI</sequence>
<dbReference type="Proteomes" id="UP000695000">
    <property type="component" value="Unplaced"/>
</dbReference>